<evidence type="ECO:0000256" key="2">
    <source>
        <dbReference type="SAM" id="Phobius"/>
    </source>
</evidence>
<feature type="transmembrane region" description="Helical" evidence="2">
    <location>
        <begin position="163"/>
        <end position="184"/>
    </location>
</feature>
<keyword evidence="2" id="KW-1133">Transmembrane helix</keyword>
<keyword evidence="2" id="KW-0472">Membrane</keyword>
<gene>
    <name evidence="3" type="ORF">G5C65_22470</name>
</gene>
<dbReference type="RefSeq" id="WP_165300718.1">
    <property type="nucleotide sequence ID" value="NZ_JAAKZZ010000260.1"/>
</dbReference>
<evidence type="ECO:0000313" key="4">
    <source>
        <dbReference type="Proteomes" id="UP000477722"/>
    </source>
</evidence>
<evidence type="ECO:0008006" key="5">
    <source>
        <dbReference type="Google" id="ProtNLM"/>
    </source>
</evidence>
<feature type="compositionally biased region" description="Low complexity" evidence="1">
    <location>
        <begin position="119"/>
        <end position="133"/>
    </location>
</feature>
<name>A0A6G4X2V6_9ACTN</name>
<keyword evidence="4" id="KW-1185">Reference proteome</keyword>
<organism evidence="3 4">
    <name type="scientific">Streptomyces boncukensis</name>
    <dbReference type="NCBI Taxonomy" id="2711219"/>
    <lineage>
        <taxon>Bacteria</taxon>
        <taxon>Bacillati</taxon>
        <taxon>Actinomycetota</taxon>
        <taxon>Actinomycetes</taxon>
        <taxon>Kitasatosporales</taxon>
        <taxon>Streptomycetaceae</taxon>
        <taxon>Streptomyces</taxon>
    </lineage>
</organism>
<keyword evidence="2" id="KW-0812">Transmembrane</keyword>
<feature type="compositionally biased region" description="Low complexity" evidence="1">
    <location>
        <begin position="142"/>
        <end position="153"/>
    </location>
</feature>
<reference evidence="3 4" key="1">
    <citation type="submission" date="2020-02" db="EMBL/GenBank/DDBJ databases">
        <title>Whole-genome analyses of novel actinobacteria.</title>
        <authorList>
            <person name="Sahin N."/>
            <person name="Tatar D."/>
        </authorList>
    </citation>
    <scope>NUCLEOTIDE SEQUENCE [LARGE SCALE GENOMIC DNA]</scope>
    <source>
        <strain evidence="3 4">SB3404</strain>
    </source>
</reference>
<feature type="compositionally biased region" description="Polar residues" evidence="1">
    <location>
        <begin position="253"/>
        <end position="264"/>
    </location>
</feature>
<feature type="region of interest" description="Disordered" evidence="1">
    <location>
        <begin position="92"/>
        <end position="155"/>
    </location>
</feature>
<comment type="caution">
    <text evidence="3">The sequence shown here is derived from an EMBL/GenBank/DDBJ whole genome shotgun (WGS) entry which is preliminary data.</text>
</comment>
<proteinExistence type="predicted"/>
<accession>A0A6G4X2V6</accession>
<dbReference type="EMBL" id="JAAKZZ010000260">
    <property type="protein sequence ID" value="NGO71074.1"/>
    <property type="molecule type" value="Genomic_DNA"/>
</dbReference>
<dbReference type="Proteomes" id="UP000477722">
    <property type="component" value="Unassembled WGS sequence"/>
</dbReference>
<protein>
    <recommendedName>
        <fullName evidence="5">Zinc-finger domain-containing protein</fullName>
    </recommendedName>
</protein>
<evidence type="ECO:0000256" key="1">
    <source>
        <dbReference type="SAM" id="MobiDB-lite"/>
    </source>
</evidence>
<evidence type="ECO:0000313" key="3">
    <source>
        <dbReference type="EMBL" id="NGO71074.1"/>
    </source>
</evidence>
<feature type="region of interest" description="Disordered" evidence="1">
    <location>
        <begin position="189"/>
        <end position="267"/>
    </location>
</feature>
<dbReference type="AlphaFoldDB" id="A0A6G4X2V6"/>
<sequence length="340" mass="34662">MTSAPFTPDASGTGEHPEVAEISALGEGLLSVERQSAIRTHLSECGLCQDVRTSLDEIRDVLGTLPGPARMPEDIAGRIDAALAAEALLDATAPGEPVSREPVSRETANPDSGAAVSRETAAPAPAEVPTAPDSDSDPNPNPDSTPDSTPDAPRAVPRRWRSLTLAAAAAFAVLGIGGIAFQALTASGSDGTGNAAATDETDNGQASRGAGPLSDDKKLKHRVQSLLAQHTSADSSPSAPGGGPDLKAERTGPSGSPSLESTATAPPVPPCVLAGLQRTETPLAIDPDTTYRARPVYLIVLPHRGGDPAQVDVYALDSSCTSTDPSGSAHVVLERTYPRG</sequence>